<evidence type="ECO:0000313" key="2">
    <source>
        <dbReference type="Proteomes" id="UP000072189"/>
    </source>
</evidence>
<sequence>MDVMDLGDAPQIEPGGPLLMIGPRVTPRNADRLRAAGLNFLDANGNAYIHFADTLIDVRGRTGNSVAASYQPPVGSTLFTDKRSQVIFAIISWPELLEGRLQDLATASGVSVGFVQKTLILLEGTRHIERYGTARSARALTDVDRLIEGWAAAFPSGLGAPSKTRTFRGEFEPTALDAAGPALYLSGEAVAPWIRRNPTWTLYVDDLPRDAIRAGRWSSASGEPNIFVRTRFWRGPDEHAASRAGRVRTAPPLLVYADLMASGDSRQKEAATHYRNDNVHLRAR</sequence>
<dbReference type="EMBL" id="LDRV01000018">
    <property type="protein sequence ID" value="KTS13748.1"/>
    <property type="molecule type" value="Genomic_DNA"/>
</dbReference>
<dbReference type="Pfam" id="PF09952">
    <property type="entry name" value="AbiEi_2"/>
    <property type="match status" value="1"/>
</dbReference>
<dbReference type="InterPro" id="IPR019238">
    <property type="entry name" value="AbiEi_2"/>
</dbReference>
<dbReference type="PATRIC" id="fig|2033.7.peg.1068"/>
<gene>
    <name evidence="1" type="ORF">RSA3_03170</name>
</gene>
<evidence type="ECO:0000313" key="1">
    <source>
        <dbReference type="EMBL" id="KTS13748.1"/>
    </source>
</evidence>
<dbReference type="Proteomes" id="UP000072189">
    <property type="component" value="Unassembled WGS sequence"/>
</dbReference>
<reference evidence="1 2" key="1">
    <citation type="journal article" date="2016" name="Front. Microbiol.">
        <title>Genomic Resource of Rice Seed Associated Bacteria.</title>
        <authorList>
            <person name="Midha S."/>
            <person name="Bansal K."/>
            <person name="Sharma S."/>
            <person name="Kumar N."/>
            <person name="Patil P.P."/>
            <person name="Chaudhry V."/>
            <person name="Patil P.B."/>
        </authorList>
    </citation>
    <scope>NUCLEOTIDE SEQUENCE [LARGE SCALE GENOMIC DNA]</scope>
    <source>
        <strain evidence="1 2">RSA3</strain>
    </source>
</reference>
<dbReference type="AlphaFoldDB" id="A0A147FB63"/>
<protein>
    <submittedName>
        <fullName evidence="1">Uncharacterized protein</fullName>
    </submittedName>
</protein>
<organism evidence="1 2">
    <name type="scientific">Microbacterium testaceum</name>
    <name type="common">Aureobacterium testaceum</name>
    <name type="synonym">Brevibacterium testaceum</name>
    <dbReference type="NCBI Taxonomy" id="2033"/>
    <lineage>
        <taxon>Bacteria</taxon>
        <taxon>Bacillati</taxon>
        <taxon>Actinomycetota</taxon>
        <taxon>Actinomycetes</taxon>
        <taxon>Micrococcales</taxon>
        <taxon>Microbacteriaceae</taxon>
        <taxon>Microbacterium</taxon>
    </lineage>
</organism>
<name>A0A147FB63_MICTE</name>
<comment type="caution">
    <text evidence="1">The sequence shown here is derived from an EMBL/GenBank/DDBJ whole genome shotgun (WGS) entry which is preliminary data.</text>
</comment>
<accession>A0A147FB63</accession>
<proteinExistence type="predicted"/>